<keyword evidence="2" id="KW-1185">Reference proteome</keyword>
<dbReference type="Proteomes" id="UP000612808">
    <property type="component" value="Unassembled WGS sequence"/>
</dbReference>
<evidence type="ECO:0000313" key="1">
    <source>
        <dbReference type="EMBL" id="GID16360.1"/>
    </source>
</evidence>
<evidence type="ECO:0000313" key="2">
    <source>
        <dbReference type="Proteomes" id="UP000612808"/>
    </source>
</evidence>
<proteinExistence type="predicted"/>
<accession>A0A8J3JDD3</accession>
<organism evidence="1 2">
    <name type="scientific">Actinocatenispora rupis</name>
    <dbReference type="NCBI Taxonomy" id="519421"/>
    <lineage>
        <taxon>Bacteria</taxon>
        <taxon>Bacillati</taxon>
        <taxon>Actinomycetota</taxon>
        <taxon>Actinomycetes</taxon>
        <taxon>Micromonosporales</taxon>
        <taxon>Micromonosporaceae</taxon>
        <taxon>Actinocatenispora</taxon>
    </lineage>
</organism>
<gene>
    <name evidence="1" type="ORF">Aru02nite_72490</name>
</gene>
<name>A0A8J3JDD3_9ACTN</name>
<dbReference type="Gene3D" id="2.30.320.10">
    <property type="entry name" value="YwqG-like"/>
    <property type="match status" value="1"/>
</dbReference>
<evidence type="ECO:0008006" key="3">
    <source>
        <dbReference type="Google" id="ProtNLM"/>
    </source>
</evidence>
<dbReference type="EMBL" id="BOMB01000059">
    <property type="protein sequence ID" value="GID16360.1"/>
    <property type="molecule type" value="Genomic_DNA"/>
</dbReference>
<dbReference type="RefSeq" id="WP_203665036.1">
    <property type="nucleotide sequence ID" value="NZ_BAAAZM010000012.1"/>
</dbReference>
<sequence>MTHTTGPPPYDLAAEVPGLAAYARTTVRLHPRRGRPDVRGSHLGGRLLWPSGEPWPTCARSRYCALEPGVRMLAVVQLTAADVGEIRFPPGTDLVQVLWCGSFHGEPDGDPESVRVYWRRAADVVRIARQPRPDPADHADESIPRPCVLDPERVTEYPWFEELPADVLRRLRAWRPSPALYPPEYDEVSAAPGYKVGGSMRWDGADMPTELVCTSCGAPAELLIQFDTAEWSETASGQPSRWWPVEDRDRTPDTATYVRVAEPTGVWYPRGGNCGVFVCSAVPGHPARLCHN</sequence>
<reference evidence="1" key="1">
    <citation type="submission" date="2021-01" db="EMBL/GenBank/DDBJ databases">
        <title>Whole genome shotgun sequence of Actinocatenispora rupis NBRC 107355.</title>
        <authorList>
            <person name="Komaki H."/>
            <person name="Tamura T."/>
        </authorList>
    </citation>
    <scope>NUCLEOTIDE SEQUENCE</scope>
    <source>
        <strain evidence="1">NBRC 107355</strain>
    </source>
</reference>
<protein>
    <recommendedName>
        <fullName evidence="3">DUF1963 domain-containing protein</fullName>
    </recommendedName>
</protein>
<dbReference type="AlphaFoldDB" id="A0A8J3JDD3"/>
<comment type="caution">
    <text evidence="1">The sequence shown here is derived from an EMBL/GenBank/DDBJ whole genome shotgun (WGS) entry which is preliminary data.</text>
</comment>